<protein>
    <submittedName>
        <fullName evidence="1">Uncharacterized protein</fullName>
    </submittedName>
</protein>
<sequence>MYVLPVHKDKRTTSRFALWIWLAAPLALASCVSTVEYPAAWAPKLQHSDQACPTIAGVYKEYGEGEPEPRVHLGWEWVGNSLIYNLLSKELPRSKKPIPQDLRHLIDNATHIEIAHPTPDMLKVVVWSGEGNDRIMLWGEILSMDKGDFSCGPNGLQLRSRTEWLIIIISNLFASESRTFSRSEDGSLMMNSRGRLFGNHTFLPFVIVRNHWTRWTPISSRANREDGAR</sequence>
<evidence type="ECO:0000313" key="2">
    <source>
        <dbReference type="Proteomes" id="UP000334340"/>
    </source>
</evidence>
<keyword evidence="2" id="KW-1185">Reference proteome</keyword>
<evidence type="ECO:0000313" key="1">
    <source>
        <dbReference type="EMBL" id="VUZ85922.1"/>
    </source>
</evidence>
<organism evidence="1 2">
    <name type="scientific">Candidatus Methylomirabilis lanthanidiphila</name>
    <dbReference type="NCBI Taxonomy" id="2211376"/>
    <lineage>
        <taxon>Bacteria</taxon>
        <taxon>Candidatus Methylomirabilota</taxon>
        <taxon>Candidatus Methylomirabilia</taxon>
        <taxon>Candidatus Methylomirabilales</taxon>
        <taxon>Candidatus Methylomirabilaceae</taxon>
        <taxon>Candidatus Methylomirabilis</taxon>
    </lineage>
</organism>
<dbReference type="AlphaFoldDB" id="A0A564ZMP9"/>
<dbReference type="EMBL" id="CABIKM010000037">
    <property type="protein sequence ID" value="VUZ85922.1"/>
    <property type="molecule type" value="Genomic_DNA"/>
</dbReference>
<dbReference type="Proteomes" id="UP000334340">
    <property type="component" value="Unassembled WGS sequence"/>
</dbReference>
<accession>A0A564ZMP9</accession>
<gene>
    <name evidence="1" type="ORF">MELA_02309</name>
</gene>
<proteinExistence type="predicted"/>
<name>A0A564ZMP9_9BACT</name>
<reference evidence="1 2" key="1">
    <citation type="submission" date="2019-07" db="EMBL/GenBank/DDBJ databases">
        <authorList>
            <person name="Cremers G."/>
        </authorList>
    </citation>
    <scope>NUCLEOTIDE SEQUENCE [LARGE SCALE GENOMIC DNA]</scope>
</reference>